<dbReference type="GO" id="GO:0003824">
    <property type="term" value="F:catalytic activity"/>
    <property type="evidence" value="ECO:0007669"/>
    <property type="project" value="InterPro"/>
</dbReference>
<reference evidence="2 3" key="1">
    <citation type="submission" date="2024-05" db="EMBL/GenBank/DDBJ databases">
        <authorList>
            <person name="Wallberg A."/>
        </authorList>
    </citation>
    <scope>NUCLEOTIDE SEQUENCE [LARGE SCALE GENOMIC DNA]</scope>
</reference>
<evidence type="ECO:0000313" key="2">
    <source>
        <dbReference type="EMBL" id="CAL4095679.1"/>
    </source>
</evidence>
<comment type="caution">
    <text evidence="2">The sequence shown here is derived from an EMBL/GenBank/DDBJ whole genome shotgun (WGS) entry which is preliminary data.</text>
</comment>
<dbReference type="InterPro" id="IPR036691">
    <property type="entry name" value="Endo/exonu/phosph_ase_sf"/>
</dbReference>
<organism evidence="2 3">
    <name type="scientific">Meganyctiphanes norvegica</name>
    <name type="common">Northern krill</name>
    <name type="synonym">Thysanopoda norvegica</name>
    <dbReference type="NCBI Taxonomy" id="48144"/>
    <lineage>
        <taxon>Eukaryota</taxon>
        <taxon>Metazoa</taxon>
        <taxon>Ecdysozoa</taxon>
        <taxon>Arthropoda</taxon>
        <taxon>Crustacea</taxon>
        <taxon>Multicrustacea</taxon>
        <taxon>Malacostraca</taxon>
        <taxon>Eumalacostraca</taxon>
        <taxon>Eucarida</taxon>
        <taxon>Euphausiacea</taxon>
        <taxon>Euphausiidae</taxon>
        <taxon>Meganyctiphanes</taxon>
    </lineage>
</organism>
<dbReference type="Pfam" id="PF14529">
    <property type="entry name" value="Exo_endo_phos_2"/>
    <property type="match status" value="1"/>
</dbReference>
<dbReference type="PANTHER" id="PTHR33395:SF22">
    <property type="entry name" value="REVERSE TRANSCRIPTASE DOMAIN-CONTAINING PROTEIN"/>
    <property type="match status" value="1"/>
</dbReference>
<evidence type="ECO:0000313" key="3">
    <source>
        <dbReference type="Proteomes" id="UP001497623"/>
    </source>
</evidence>
<protein>
    <recommendedName>
        <fullName evidence="1">Endonuclease/exonuclease/phosphatase domain-containing protein</fullName>
    </recommendedName>
</protein>
<dbReference type="Proteomes" id="UP001497623">
    <property type="component" value="Unassembled WGS sequence"/>
</dbReference>
<dbReference type="SUPFAM" id="SSF56219">
    <property type="entry name" value="DNase I-like"/>
    <property type="match status" value="1"/>
</dbReference>
<accession>A0AAV2QTL6</accession>
<dbReference type="EMBL" id="CAXKWB010009685">
    <property type="protein sequence ID" value="CAL4095679.1"/>
    <property type="molecule type" value="Genomic_DNA"/>
</dbReference>
<dbReference type="GO" id="GO:0031012">
    <property type="term" value="C:extracellular matrix"/>
    <property type="evidence" value="ECO:0007669"/>
    <property type="project" value="TreeGrafter"/>
</dbReference>
<dbReference type="GO" id="GO:0007508">
    <property type="term" value="P:larval heart development"/>
    <property type="evidence" value="ECO:0007669"/>
    <property type="project" value="TreeGrafter"/>
</dbReference>
<dbReference type="PANTHER" id="PTHR33395">
    <property type="entry name" value="TRANSCRIPTASE, PUTATIVE-RELATED-RELATED"/>
    <property type="match status" value="1"/>
</dbReference>
<sequence>MNTESVSCKIHFGPRSLLFACFYRPPNSSPQYNLNINTAINNLTQIDTDQCLICGDFNYPKIDWPNHLVLANDDSFEQLFYDECQNSFLQQHVSEFTRQRGEDDPSVLDLVFSKNEFEIEEIRYESPIGKSDHSVLAFNFKLEGDLILDEVELTKKKFFQADYTQINDNFKLNNWSVAMLERDLQDKWDFLLHSYINIIDELVPVGPLLGGGQFLVSG</sequence>
<name>A0AAV2QTL6_MEGNR</name>
<dbReference type="InterPro" id="IPR005135">
    <property type="entry name" value="Endo/exonuclease/phosphatase"/>
</dbReference>
<evidence type="ECO:0000259" key="1">
    <source>
        <dbReference type="Pfam" id="PF14529"/>
    </source>
</evidence>
<dbReference type="GO" id="GO:0061343">
    <property type="term" value="P:cell adhesion involved in heart morphogenesis"/>
    <property type="evidence" value="ECO:0007669"/>
    <property type="project" value="TreeGrafter"/>
</dbReference>
<feature type="domain" description="Endonuclease/exonuclease/phosphatase" evidence="1">
    <location>
        <begin position="18"/>
        <end position="135"/>
    </location>
</feature>
<keyword evidence="3" id="KW-1185">Reference proteome</keyword>
<proteinExistence type="predicted"/>
<dbReference type="Gene3D" id="3.60.10.10">
    <property type="entry name" value="Endonuclease/exonuclease/phosphatase"/>
    <property type="match status" value="1"/>
</dbReference>
<dbReference type="AlphaFoldDB" id="A0AAV2QTL6"/>
<gene>
    <name evidence="2" type="ORF">MNOR_LOCUS15465</name>
</gene>